<dbReference type="PANTHER" id="PTHR43790:SF3">
    <property type="entry name" value="D-ALLOSE IMPORT ATP-BINDING PROTEIN ALSA-RELATED"/>
    <property type="match status" value="1"/>
</dbReference>
<comment type="subcellular location">
    <subcellularLocation>
        <location evidence="1">Cell membrane</location>
        <topology evidence="1">Peripheral membrane protein</topology>
    </subcellularLocation>
</comment>
<evidence type="ECO:0000256" key="7">
    <source>
        <dbReference type="ARBA" id="ARBA00022840"/>
    </source>
</evidence>
<dbReference type="CDD" id="cd03215">
    <property type="entry name" value="ABC_Carb_Monos_II"/>
    <property type="match status" value="1"/>
</dbReference>
<dbReference type="CDD" id="cd03216">
    <property type="entry name" value="ABC_Carb_Monos_I"/>
    <property type="match status" value="1"/>
</dbReference>
<comment type="caution">
    <text evidence="11">The sequence shown here is derived from an EMBL/GenBank/DDBJ whole genome shotgun (WGS) entry which is preliminary data.</text>
</comment>
<dbReference type="InterPro" id="IPR027417">
    <property type="entry name" value="P-loop_NTPase"/>
</dbReference>
<evidence type="ECO:0000256" key="1">
    <source>
        <dbReference type="ARBA" id="ARBA00004202"/>
    </source>
</evidence>
<dbReference type="GO" id="GO:0005524">
    <property type="term" value="F:ATP binding"/>
    <property type="evidence" value="ECO:0007669"/>
    <property type="project" value="UniProtKB-KW"/>
</dbReference>
<protein>
    <submittedName>
        <fullName evidence="11">Sugar ABC transporter ATP-binding protein</fullName>
    </submittedName>
</protein>
<dbReference type="InterPro" id="IPR017871">
    <property type="entry name" value="ABC_transporter-like_CS"/>
</dbReference>
<dbReference type="AlphaFoldDB" id="A0A923L0U6"/>
<accession>A0A923L0U6</accession>
<reference evidence="11" key="1">
    <citation type="submission" date="2020-08" db="EMBL/GenBank/DDBJ databases">
        <title>Genome public.</title>
        <authorList>
            <person name="Liu C."/>
            <person name="Sun Q."/>
        </authorList>
    </citation>
    <scope>NUCLEOTIDE SEQUENCE</scope>
    <source>
        <strain evidence="11">BX8</strain>
    </source>
</reference>
<keyword evidence="9" id="KW-0472">Membrane</keyword>
<keyword evidence="12" id="KW-1185">Reference proteome</keyword>
<keyword evidence="7 11" id="KW-0067">ATP-binding</keyword>
<dbReference type="RefSeq" id="WP_186887303.1">
    <property type="nucleotide sequence ID" value="NZ_JACONZ010000002.1"/>
</dbReference>
<organism evidence="11 12">
    <name type="scientific">Anaerofilum hominis</name>
    <dbReference type="NCBI Taxonomy" id="2763016"/>
    <lineage>
        <taxon>Bacteria</taxon>
        <taxon>Bacillati</taxon>
        <taxon>Bacillota</taxon>
        <taxon>Clostridia</taxon>
        <taxon>Eubacteriales</taxon>
        <taxon>Oscillospiraceae</taxon>
        <taxon>Anaerofilum</taxon>
    </lineage>
</organism>
<evidence type="ECO:0000256" key="2">
    <source>
        <dbReference type="ARBA" id="ARBA00022448"/>
    </source>
</evidence>
<dbReference type="InterPro" id="IPR003439">
    <property type="entry name" value="ABC_transporter-like_ATP-bd"/>
</dbReference>
<keyword evidence="2" id="KW-0813">Transport</keyword>
<dbReference type="Gene3D" id="3.40.50.300">
    <property type="entry name" value="P-loop containing nucleotide triphosphate hydrolases"/>
    <property type="match status" value="2"/>
</dbReference>
<name>A0A923L0U6_9FIRM</name>
<evidence type="ECO:0000256" key="9">
    <source>
        <dbReference type="ARBA" id="ARBA00023136"/>
    </source>
</evidence>
<evidence type="ECO:0000256" key="4">
    <source>
        <dbReference type="ARBA" id="ARBA00022597"/>
    </source>
</evidence>
<evidence type="ECO:0000256" key="6">
    <source>
        <dbReference type="ARBA" id="ARBA00022741"/>
    </source>
</evidence>
<feature type="domain" description="ABC transporter" evidence="10">
    <location>
        <begin position="256"/>
        <end position="499"/>
    </location>
</feature>
<dbReference type="SMART" id="SM00382">
    <property type="entry name" value="AAA"/>
    <property type="match status" value="2"/>
</dbReference>
<dbReference type="Pfam" id="PF00005">
    <property type="entry name" value="ABC_tran"/>
    <property type="match status" value="2"/>
</dbReference>
<feature type="domain" description="ABC transporter" evidence="10">
    <location>
        <begin position="8"/>
        <end position="244"/>
    </location>
</feature>
<dbReference type="PANTHER" id="PTHR43790">
    <property type="entry name" value="CARBOHYDRATE TRANSPORT ATP-BINDING PROTEIN MG119-RELATED"/>
    <property type="match status" value="1"/>
</dbReference>
<dbReference type="SUPFAM" id="SSF52540">
    <property type="entry name" value="P-loop containing nucleoside triphosphate hydrolases"/>
    <property type="match status" value="2"/>
</dbReference>
<proteinExistence type="predicted"/>
<keyword evidence="5" id="KW-0677">Repeat</keyword>
<dbReference type="GO" id="GO:0016887">
    <property type="term" value="F:ATP hydrolysis activity"/>
    <property type="evidence" value="ECO:0007669"/>
    <property type="project" value="InterPro"/>
</dbReference>
<keyword evidence="4" id="KW-0762">Sugar transport</keyword>
<keyword evidence="6" id="KW-0547">Nucleotide-binding</keyword>
<gene>
    <name evidence="11" type="ORF">H8S23_05370</name>
</gene>
<sequence>MEKSEEILTVENLTKSFGPVKVLDNVQLSVKKGEVHALVGENGAGKSTMMNIVSGVYQRDSGRICLDGEEVNFISPRQACMAGIGFVHQEMSLCPHMSVAENVFMWNIPTKRGGAVDFVRLYEETNLLLRRFGAGFDARTRTGELNVAQQQVVEIARALSMNVKLIIFDEPTSSLTESETENLYHSIEMLKDSGVGVIYISHRMPEIFRICDRATVLRDGKYVDTLSIHEVTPDDIVLKMVGRSLGDYYPPKASVPPGKELLRVENLSGKRFQNISFTLKKHEILGFSGLVGSGRTEVMQALCGFLPYTQGQIWLEGQKFCGKVKSSELIRLGLFYLTEDRKANGLFLNMTTRRNISVTVLEEFCHHGFLNNEEEKNLSSAMIHEMDVRVASDLTPAGAMSGGNQQKVMIAKWLVAHPRVLIMDEPTRGIDVGSKSEIHHKLRKLSEEGIGVIVVSSELPEIIGVCDRVVVMHEGSVVGEVVGKDINEETLMLMASNRKKGVDAICEM</sequence>
<dbReference type="PROSITE" id="PS00211">
    <property type="entry name" value="ABC_TRANSPORTER_1"/>
    <property type="match status" value="1"/>
</dbReference>
<evidence type="ECO:0000313" key="12">
    <source>
        <dbReference type="Proteomes" id="UP000659630"/>
    </source>
</evidence>
<dbReference type="EMBL" id="JACONZ010000002">
    <property type="protein sequence ID" value="MBC5580927.1"/>
    <property type="molecule type" value="Genomic_DNA"/>
</dbReference>
<dbReference type="InterPro" id="IPR003593">
    <property type="entry name" value="AAA+_ATPase"/>
</dbReference>
<evidence type="ECO:0000313" key="11">
    <source>
        <dbReference type="EMBL" id="MBC5580927.1"/>
    </source>
</evidence>
<evidence type="ECO:0000256" key="3">
    <source>
        <dbReference type="ARBA" id="ARBA00022475"/>
    </source>
</evidence>
<dbReference type="Proteomes" id="UP000659630">
    <property type="component" value="Unassembled WGS sequence"/>
</dbReference>
<evidence type="ECO:0000259" key="10">
    <source>
        <dbReference type="PROSITE" id="PS50893"/>
    </source>
</evidence>
<keyword evidence="3" id="KW-1003">Cell membrane</keyword>
<keyword evidence="8" id="KW-1278">Translocase</keyword>
<evidence type="ECO:0000256" key="8">
    <source>
        <dbReference type="ARBA" id="ARBA00022967"/>
    </source>
</evidence>
<dbReference type="InterPro" id="IPR050107">
    <property type="entry name" value="ABC_carbohydrate_import_ATPase"/>
</dbReference>
<dbReference type="GO" id="GO:0005886">
    <property type="term" value="C:plasma membrane"/>
    <property type="evidence" value="ECO:0007669"/>
    <property type="project" value="UniProtKB-SubCell"/>
</dbReference>
<evidence type="ECO:0000256" key="5">
    <source>
        <dbReference type="ARBA" id="ARBA00022737"/>
    </source>
</evidence>
<dbReference type="PROSITE" id="PS50893">
    <property type="entry name" value="ABC_TRANSPORTER_2"/>
    <property type="match status" value="2"/>
</dbReference>
<dbReference type="FunFam" id="3.40.50.300:FF:000127">
    <property type="entry name" value="Ribose import ATP-binding protein RbsA"/>
    <property type="match status" value="1"/>
</dbReference>